<evidence type="ECO:0000313" key="2">
    <source>
        <dbReference type="EMBL" id="CRK30172.1"/>
    </source>
</evidence>
<name>A0A0G4M7E5_VERLO</name>
<keyword evidence="3" id="KW-1185">Reference proteome</keyword>
<dbReference type="STRING" id="100787.A0A0G4M7E5"/>
<protein>
    <recommendedName>
        <fullName evidence="5">NB-ARC domain-containing protein</fullName>
    </recommendedName>
</protein>
<reference evidence="3 4" key="1">
    <citation type="submission" date="2015-05" db="EMBL/GenBank/DDBJ databases">
        <authorList>
            <person name="Fogelqvist Johan"/>
        </authorList>
    </citation>
    <scope>NUCLEOTIDE SEQUENCE [LARGE SCALE GENOMIC DNA]</scope>
    <source>
        <strain evidence="1">VL1</strain>
        <strain evidence="2">VL2</strain>
    </source>
</reference>
<dbReference type="Gene3D" id="3.40.50.300">
    <property type="entry name" value="P-loop containing nucleotide triphosphate hydrolases"/>
    <property type="match status" value="1"/>
</dbReference>
<evidence type="ECO:0000313" key="1">
    <source>
        <dbReference type="EMBL" id="CRK28568.1"/>
    </source>
</evidence>
<dbReference type="Proteomes" id="UP000045706">
    <property type="component" value="Unassembled WGS sequence"/>
</dbReference>
<dbReference type="EMBL" id="CVQI01022558">
    <property type="protein sequence ID" value="CRK30172.1"/>
    <property type="molecule type" value="Genomic_DNA"/>
</dbReference>
<sequence length="194" mass="21541">MPSQMFAVCLALFLDLSPYKTRFSLQGMSPSLETHREERRVFVLHGLGGVGKTQPAVDFARHHQAAFSSVFWLDGGSEDRLRQIIARCIDRIPEGQIPSATQEQAGGRSNEDLDAALFVFDNVDLDHEENGVAGTSYVKRYIPRDLGSVLVTTRVSRLTQLGDSCQLAKVYSSLGGAILKAWYGRELGERLQFH</sequence>
<dbReference type="AlphaFoldDB" id="A0A0G4M7E5"/>
<dbReference type="InterPro" id="IPR027417">
    <property type="entry name" value="P-loop_NTPase"/>
</dbReference>
<gene>
    <name evidence="1" type="ORF">BN1708_015244</name>
    <name evidence="2" type="ORF">BN1723_014346</name>
</gene>
<dbReference type="SUPFAM" id="SSF52540">
    <property type="entry name" value="P-loop containing nucleoside triphosphate hydrolases"/>
    <property type="match status" value="1"/>
</dbReference>
<evidence type="ECO:0000313" key="3">
    <source>
        <dbReference type="Proteomes" id="UP000044602"/>
    </source>
</evidence>
<dbReference type="EMBL" id="CVQH01020763">
    <property type="protein sequence ID" value="CRK28568.1"/>
    <property type="molecule type" value="Genomic_DNA"/>
</dbReference>
<evidence type="ECO:0008006" key="5">
    <source>
        <dbReference type="Google" id="ProtNLM"/>
    </source>
</evidence>
<evidence type="ECO:0000313" key="4">
    <source>
        <dbReference type="Proteomes" id="UP000045706"/>
    </source>
</evidence>
<dbReference type="Proteomes" id="UP000044602">
    <property type="component" value="Unassembled WGS sequence"/>
</dbReference>
<organism evidence="2 4">
    <name type="scientific">Verticillium longisporum</name>
    <name type="common">Verticillium dahliae var. longisporum</name>
    <dbReference type="NCBI Taxonomy" id="100787"/>
    <lineage>
        <taxon>Eukaryota</taxon>
        <taxon>Fungi</taxon>
        <taxon>Dikarya</taxon>
        <taxon>Ascomycota</taxon>
        <taxon>Pezizomycotina</taxon>
        <taxon>Sordariomycetes</taxon>
        <taxon>Hypocreomycetidae</taxon>
        <taxon>Glomerellales</taxon>
        <taxon>Plectosphaerellaceae</taxon>
        <taxon>Verticillium</taxon>
    </lineage>
</organism>
<proteinExistence type="predicted"/>
<accession>A0A0G4M7E5</accession>